<evidence type="ECO:0000256" key="10">
    <source>
        <dbReference type="ARBA" id="ARBA00023136"/>
    </source>
</evidence>
<dbReference type="SUPFAM" id="SSF158472">
    <property type="entry name" value="HAMP domain-like"/>
    <property type="match status" value="1"/>
</dbReference>
<comment type="catalytic activity">
    <reaction evidence="1">
        <text>ATP + protein L-histidine = ADP + protein N-phospho-L-histidine.</text>
        <dbReference type="EC" id="2.7.13.3"/>
    </reaction>
</comment>
<protein>
    <recommendedName>
        <fullName evidence="3">histidine kinase</fullName>
        <ecNumber evidence="3">2.7.13.3</ecNumber>
    </recommendedName>
</protein>
<dbReference type="InterPro" id="IPR003661">
    <property type="entry name" value="HisK_dim/P_dom"/>
</dbReference>
<evidence type="ECO:0000256" key="3">
    <source>
        <dbReference type="ARBA" id="ARBA00012438"/>
    </source>
</evidence>
<dbReference type="PROSITE" id="PS50109">
    <property type="entry name" value="HIS_KIN"/>
    <property type="match status" value="1"/>
</dbReference>
<dbReference type="Pfam" id="PF00672">
    <property type="entry name" value="HAMP"/>
    <property type="match status" value="1"/>
</dbReference>
<evidence type="ECO:0000256" key="1">
    <source>
        <dbReference type="ARBA" id="ARBA00000085"/>
    </source>
</evidence>
<proteinExistence type="predicted"/>
<dbReference type="SUPFAM" id="SSF55874">
    <property type="entry name" value="ATPase domain of HSP90 chaperone/DNA topoisomerase II/histidine kinase"/>
    <property type="match status" value="1"/>
</dbReference>
<dbReference type="Gene3D" id="1.10.287.130">
    <property type="match status" value="1"/>
</dbReference>
<feature type="domain" description="HAMP" evidence="13">
    <location>
        <begin position="197"/>
        <end position="250"/>
    </location>
</feature>
<dbReference type="InterPro" id="IPR036890">
    <property type="entry name" value="HATPase_C_sf"/>
</dbReference>
<keyword evidence="8 11" id="KW-1133">Transmembrane helix</keyword>
<dbReference type="SMART" id="SM00388">
    <property type="entry name" value="HisKA"/>
    <property type="match status" value="1"/>
</dbReference>
<dbReference type="RefSeq" id="WP_068142317.1">
    <property type="nucleotide sequence ID" value="NZ_CP042914.1"/>
</dbReference>
<accession>A0A5B9QM07</accession>
<dbReference type="SMART" id="SM00304">
    <property type="entry name" value="HAMP"/>
    <property type="match status" value="1"/>
</dbReference>
<dbReference type="EMBL" id="CP042914">
    <property type="protein sequence ID" value="QEG39069.1"/>
    <property type="molecule type" value="Genomic_DNA"/>
</dbReference>
<keyword evidence="6 11" id="KW-0812">Transmembrane</keyword>
<dbReference type="GO" id="GO:0005886">
    <property type="term" value="C:plasma membrane"/>
    <property type="evidence" value="ECO:0007669"/>
    <property type="project" value="TreeGrafter"/>
</dbReference>
<evidence type="ECO:0000256" key="7">
    <source>
        <dbReference type="ARBA" id="ARBA00022777"/>
    </source>
</evidence>
<dbReference type="PROSITE" id="PS50885">
    <property type="entry name" value="HAMP"/>
    <property type="match status" value="1"/>
</dbReference>
<keyword evidence="9" id="KW-0902">Two-component regulatory system</keyword>
<dbReference type="Gene3D" id="6.10.340.10">
    <property type="match status" value="1"/>
</dbReference>
<dbReference type="Gene3D" id="3.30.565.10">
    <property type="entry name" value="Histidine kinase-like ATPase, C-terminal domain"/>
    <property type="match status" value="1"/>
</dbReference>
<reference evidence="14 15" key="1">
    <citation type="submission" date="2019-08" db="EMBL/GenBank/DDBJ databases">
        <title>Deep-cultivation of Planctomycetes and their phenomic and genomic characterization uncovers novel biology.</title>
        <authorList>
            <person name="Wiegand S."/>
            <person name="Jogler M."/>
            <person name="Boedeker C."/>
            <person name="Pinto D."/>
            <person name="Vollmers J."/>
            <person name="Rivas-Marin E."/>
            <person name="Kohn T."/>
            <person name="Peeters S.H."/>
            <person name="Heuer A."/>
            <person name="Rast P."/>
            <person name="Oberbeckmann S."/>
            <person name="Bunk B."/>
            <person name="Jeske O."/>
            <person name="Meyerdierks A."/>
            <person name="Storesund J.E."/>
            <person name="Kallscheuer N."/>
            <person name="Luecker S."/>
            <person name="Lage O.M."/>
            <person name="Pohl T."/>
            <person name="Merkel B.J."/>
            <person name="Hornburger P."/>
            <person name="Mueller R.-W."/>
            <person name="Bruemmer F."/>
            <person name="Labrenz M."/>
            <person name="Spormann A.M."/>
            <person name="Op den Camp H."/>
            <person name="Overmann J."/>
            <person name="Amann R."/>
            <person name="Jetten M.S.M."/>
            <person name="Mascher T."/>
            <person name="Medema M.H."/>
            <person name="Devos D.P."/>
            <person name="Kaster A.-K."/>
            <person name="Ovreas L."/>
            <person name="Rohde M."/>
            <person name="Galperin M.Y."/>
            <person name="Jogler C."/>
        </authorList>
    </citation>
    <scope>NUCLEOTIDE SEQUENCE [LARGE SCALE GENOMIC DNA]</scope>
    <source>
        <strain evidence="14 15">UC8</strain>
    </source>
</reference>
<dbReference type="EC" id="2.7.13.3" evidence="3"/>
<evidence type="ECO:0000256" key="8">
    <source>
        <dbReference type="ARBA" id="ARBA00022989"/>
    </source>
</evidence>
<evidence type="ECO:0000256" key="6">
    <source>
        <dbReference type="ARBA" id="ARBA00022692"/>
    </source>
</evidence>
<dbReference type="Pfam" id="PF00512">
    <property type="entry name" value="HisKA"/>
    <property type="match status" value="1"/>
</dbReference>
<dbReference type="PRINTS" id="PR00344">
    <property type="entry name" value="BCTRLSENSOR"/>
</dbReference>
<dbReference type="InterPro" id="IPR004358">
    <property type="entry name" value="Sig_transdc_His_kin-like_C"/>
</dbReference>
<organism evidence="14 15">
    <name type="scientific">Roseimaritima ulvae</name>
    <dbReference type="NCBI Taxonomy" id="980254"/>
    <lineage>
        <taxon>Bacteria</taxon>
        <taxon>Pseudomonadati</taxon>
        <taxon>Planctomycetota</taxon>
        <taxon>Planctomycetia</taxon>
        <taxon>Pirellulales</taxon>
        <taxon>Pirellulaceae</taxon>
        <taxon>Roseimaritima</taxon>
    </lineage>
</organism>
<feature type="domain" description="Histidine kinase" evidence="12">
    <location>
        <begin position="258"/>
        <end position="473"/>
    </location>
</feature>
<evidence type="ECO:0000256" key="4">
    <source>
        <dbReference type="ARBA" id="ARBA00022553"/>
    </source>
</evidence>
<feature type="transmembrane region" description="Helical" evidence="11">
    <location>
        <begin position="12"/>
        <end position="33"/>
    </location>
</feature>
<dbReference type="SUPFAM" id="SSF47384">
    <property type="entry name" value="Homodimeric domain of signal transducing histidine kinase"/>
    <property type="match status" value="1"/>
</dbReference>
<dbReference type="FunFam" id="3.30.565.10:FF:000006">
    <property type="entry name" value="Sensor histidine kinase WalK"/>
    <property type="match status" value="1"/>
</dbReference>
<keyword evidence="5 14" id="KW-0808">Transferase</keyword>
<dbReference type="InterPro" id="IPR050428">
    <property type="entry name" value="TCS_sensor_his_kinase"/>
</dbReference>
<keyword evidence="10 11" id="KW-0472">Membrane</keyword>
<keyword evidence="15" id="KW-1185">Reference proteome</keyword>
<dbReference type="CDD" id="cd06225">
    <property type="entry name" value="HAMP"/>
    <property type="match status" value="1"/>
</dbReference>
<gene>
    <name evidence="14" type="primary">cusS</name>
    <name evidence="14" type="ORF">UC8_10300</name>
</gene>
<dbReference type="InterPro" id="IPR036097">
    <property type="entry name" value="HisK_dim/P_sf"/>
</dbReference>
<evidence type="ECO:0000259" key="13">
    <source>
        <dbReference type="PROSITE" id="PS50885"/>
    </source>
</evidence>
<dbReference type="Proteomes" id="UP000325286">
    <property type="component" value="Chromosome"/>
</dbReference>
<keyword evidence="7 14" id="KW-0418">Kinase</keyword>
<dbReference type="InterPro" id="IPR003594">
    <property type="entry name" value="HATPase_dom"/>
</dbReference>
<evidence type="ECO:0000256" key="11">
    <source>
        <dbReference type="SAM" id="Phobius"/>
    </source>
</evidence>
<dbReference type="FunFam" id="1.10.287.130:FF:000001">
    <property type="entry name" value="Two-component sensor histidine kinase"/>
    <property type="match status" value="1"/>
</dbReference>
<comment type="subcellular location">
    <subcellularLocation>
        <location evidence="2">Membrane</location>
    </subcellularLocation>
</comment>
<dbReference type="CDD" id="cd00082">
    <property type="entry name" value="HisKA"/>
    <property type="match status" value="1"/>
</dbReference>
<dbReference type="PANTHER" id="PTHR45436:SF5">
    <property type="entry name" value="SENSOR HISTIDINE KINASE TRCS"/>
    <property type="match status" value="1"/>
</dbReference>
<dbReference type="SMART" id="SM00387">
    <property type="entry name" value="HATPase_c"/>
    <property type="match status" value="1"/>
</dbReference>
<dbReference type="PANTHER" id="PTHR45436">
    <property type="entry name" value="SENSOR HISTIDINE KINASE YKOH"/>
    <property type="match status" value="1"/>
</dbReference>
<evidence type="ECO:0000313" key="14">
    <source>
        <dbReference type="EMBL" id="QEG39069.1"/>
    </source>
</evidence>
<evidence type="ECO:0000256" key="5">
    <source>
        <dbReference type="ARBA" id="ARBA00022679"/>
    </source>
</evidence>
<evidence type="ECO:0000259" key="12">
    <source>
        <dbReference type="PROSITE" id="PS50109"/>
    </source>
</evidence>
<keyword evidence="4" id="KW-0597">Phosphoprotein</keyword>
<sequence>MRRFTKSTTWRLQFWHATILMFVVAGLGTAWFMQTRRALWGEIDADLLAAARVLDGSLRGIPLPGVDQAATAPVTLSPDNDRRLSLPRIPNPVQAAPRKPARYFVIWLEDGRVLKSERLPDEAPPAFDHTLRGVDTRVRRRGDARELRIVGPSGTQILVGRDVRGERAMLRRLTLQISAVSIGILSVGLVGGWWLSRSVVRPIEAMANTATRFSVADMTPRIDVVETDTELGELAGILNRAFDRVQLSFEQQRRFAADASHELRTPLAVIQSQVELALKKPRRPEEYVKALTTCADAGERLSELVESLLTLARLDASESQSPSSPLRLDRIAAKCTDLMRPVAEHAEVTLTAETTAASVLGDPQQLERAILNLLKNSILYNRPGGSVTLTVQVAESSAELVVRDTGVGISAEHLPRVAERFYRVDKARSRQGGGSGLGLSIAKQVFVTHRATFDISSQPEHGTTVTVRFPRCQ</sequence>
<name>A0A5B9QM07_9BACT</name>
<evidence type="ECO:0000256" key="9">
    <source>
        <dbReference type="ARBA" id="ARBA00023012"/>
    </source>
</evidence>
<dbReference type="AlphaFoldDB" id="A0A5B9QM07"/>
<dbReference type="KEGG" id="rul:UC8_10300"/>
<evidence type="ECO:0000313" key="15">
    <source>
        <dbReference type="Proteomes" id="UP000325286"/>
    </source>
</evidence>
<evidence type="ECO:0000256" key="2">
    <source>
        <dbReference type="ARBA" id="ARBA00004370"/>
    </source>
</evidence>
<dbReference type="InterPro" id="IPR005467">
    <property type="entry name" value="His_kinase_dom"/>
</dbReference>
<dbReference type="Pfam" id="PF02518">
    <property type="entry name" value="HATPase_c"/>
    <property type="match status" value="1"/>
</dbReference>
<dbReference type="InterPro" id="IPR003660">
    <property type="entry name" value="HAMP_dom"/>
</dbReference>
<dbReference type="GO" id="GO:0000155">
    <property type="term" value="F:phosphorelay sensor kinase activity"/>
    <property type="evidence" value="ECO:0007669"/>
    <property type="project" value="InterPro"/>
</dbReference>